<dbReference type="HOGENOM" id="CLU_1908129_0_0_1"/>
<dbReference type="AlphaFoldDB" id="L8X288"/>
<organism evidence="2 3">
    <name type="scientific">Thanatephorus cucumeris (strain AG1-IA)</name>
    <name type="common">Rice sheath blight fungus</name>
    <name type="synonym">Rhizoctonia solani</name>
    <dbReference type="NCBI Taxonomy" id="983506"/>
    <lineage>
        <taxon>Eukaryota</taxon>
        <taxon>Fungi</taxon>
        <taxon>Dikarya</taxon>
        <taxon>Basidiomycota</taxon>
        <taxon>Agaricomycotina</taxon>
        <taxon>Agaricomycetes</taxon>
        <taxon>Cantharellales</taxon>
        <taxon>Ceratobasidiaceae</taxon>
        <taxon>Rhizoctonia</taxon>
        <taxon>Rhizoctonia solani AG-1</taxon>
    </lineage>
</organism>
<proteinExistence type="predicted"/>
<comment type="caution">
    <text evidence="2">The sequence shown here is derived from an EMBL/GenBank/DDBJ whole genome shotgun (WGS) entry which is preliminary data.</text>
</comment>
<evidence type="ECO:0000313" key="2">
    <source>
        <dbReference type="EMBL" id="ELU43143.1"/>
    </source>
</evidence>
<feature type="region of interest" description="Disordered" evidence="1">
    <location>
        <begin position="107"/>
        <end position="133"/>
    </location>
</feature>
<sequence length="133" mass="14301">MQTQGNSRASLLANLRTGGVRSVSGVPHSAGPTTTSFQVPRFSQSHAIYEDDDDAIAVQMQHLNFASNAAMGPRAMINGPMTAGLAGPNQFQQQQIMMQMMLQQQTERRAAGFAAPAPKRDLDPSGEMILQTN</sequence>
<evidence type="ECO:0000313" key="3">
    <source>
        <dbReference type="Proteomes" id="UP000011668"/>
    </source>
</evidence>
<protein>
    <submittedName>
        <fullName evidence="2">Uncharacterized protein</fullName>
    </submittedName>
</protein>
<reference evidence="2 3" key="1">
    <citation type="journal article" date="2013" name="Nat. Commun.">
        <title>The evolution and pathogenic mechanisms of the rice sheath blight pathogen.</title>
        <authorList>
            <person name="Zheng A."/>
            <person name="Lin R."/>
            <person name="Xu L."/>
            <person name="Qin P."/>
            <person name="Tang C."/>
            <person name="Ai P."/>
            <person name="Zhang D."/>
            <person name="Liu Y."/>
            <person name="Sun Z."/>
            <person name="Feng H."/>
            <person name="Wang Y."/>
            <person name="Chen Y."/>
            <person name="Liang X."/>
            <person name="Fu R."/>
            <person name="Li Q."/>
            <person name="Zhang J."/>
            <person name="Yu X."/>
            <person name="Xie Z."/>
            <person name="Ding L."/>
            <person name="Guan P."/>
            <person name="Tang J."/>
            <person name="Liang Y."/>
            <person name="Wang S."/>
            <person name="Deng Q."/>
            <person name="Li S."/>
            <person name="Zhu J."/>
            <person name="Wang L."/>
            <person name="Liu H."/>
            <person name="Li P."/>
        </authorList>
    </citation>
    <scope>NUCLEOTIDE SEQUENCE [LARGE SCALE GENOMIC DNA]</scope>
    <source>
        <strain evidence="3">AG-1 IA</strain>
    </source>
</reference>
<dbReference type="Proteomes" id="UP000011668">
    <property type="component" value="Unassembled WGS sequence"/>
</dbReference>
<dbReference type="OrthoDB" id="4092340at2759"/>
<accession>L8X288</accession>
<gene>
    <name evidence="2" type="ORF">AG1IA_02816</name>
</gene>
<name>L8X288_THACA</name>
<dbReference type="EMBL" id="AFRT01000603">
    <property type="protein sequence ID" value="ELU43143.1"/>
    <property type="molecule type" value="Genomic_DNA"/>
</dbReference>
<evidence type="ECO:0000256" key="1">
    <source>
        <dbReference type="SAM" id="MobiDB-lite"/>
    </source>
</evidence>
<keyword evidence="3" id="KW-1185">Reference proteome</keyword>